<evidence type="ECO:0000256" key="7">
    <source>
        <dbReference type="SAM" id="Phobius"/>
    </source>
</evidence>
<feature type="transmembrane region" description="Helical" evidence="7">
    <location>
        <begin position="203"/>
        <end position="225"/>
    </location>
</feature>
<dbReference type="Gene3D" id="1.20.1250.20">
    <property type="entry name" value="MFS general substrate transporter like domains"/>
    <property type="match status" value="1"/>
</dbReference>
<evidence type="ECO:0000256" key="5">
    <source>
        <dbReference type="ARBA" id="ARBA00022989"/>
    </source>
</evidence>
<feature type="transmembrane region" description="Helical" evidence="7">
    <location>
        <begin position="245"/>
        <end position="265"/>
    </location>
</feature>
<keyword evidence="4 7" id="KW-0812">Transmembrane</keyword>
<name>A0ABY4W0B4_9PROT</name>
<comment type="subcellular location">
    <subcellularLocation>
        <location evidence="1">Cell membrane</location>
        <topology evidence="1">Multi-pass membrane protein</topology>
    </subcellularLocation>
</comment>
<evidence type="ECO:0000313" key="10">
    <source>
        <dbReference type="Proteomes" id="UP001056291"/>
    </source>
</evidence>
<feature type="transmembrane region" description="Helical" evidence="7">
    <location>
        <begin position="277"/>
        <end position="294"/>
    </location>
</feature>
<dbReference type="Pfam" id="PF07690">
    <property type="entry name" value="MFS_1"/>
    <property type="match status" value="1"/>
</dbReference>
<feature type="transmembrane region" description="Helical" evidence="7">
    <location>
        <begin position="124"/>
        <end position="147"/>
    </location>
</feature>
<keyword evidence="3" id="KW-1003">Cell membrane</keyword>
<feature type="transmembrane region" description="Helical" evidence="7">
    <location>
        <begin position="32"/>
        <end position="54"/>
    </location>
</feature>
<dbReference type="InterPro" id="IPR011701">
    <property type="entry name" value="MFS"/>
</dbReference>
<accession>A0ABY4W0B4</accession>
<proteinExistence type="predicted"/>
<dbReference type="InterPro" id="IPR020846">
    <property type="entry name" value="MFS_dom"/>
</dbReference>
<keyword evidence="5 7" id="KW-1133">Transmembrane helix</keyword>
<feature type="domain" description="Major facilitator superfamily (MFS) profile" evidence="8">
    <location>
        <begin position="1"/>
        <end position="389"/>
    </location>
</feature>
<evidence type="ECO:0000259" key="8">
    <source>
        <dbReference type="PROSITE" id="PS50850"/>
    </source>
</evidence>
<dbReference type="PANTHER" id="PTHR43414:SF6">
    <property type="entry name" value="MULTIDRUG RESISTANCE PROTEIN MDTG"/>
    <property type="match status" value="1"/>
</dbReference>
<dbReference type="PANTHER" id="PTHR43414">
    <property type="entry name" value="MULTIDRUG RESISTANCE PROTEIN MDTG"/>
    <property type="match status" value="1"/>
</dbReference>
<evidence type="ECO:0000313" key="9">
    <source>
        <dbReference type="EMBL" id="USG60642.1"/>
    </source>
</evidence>
<dbReference type="CDD" id="cd17330">
    <property type="entry name" value="MFS_SLC46_TetA_like"/>
    <property type="match status" value="1"/>
</dbReference>
<dbReference type="Proteomes" id="UP001056291">
    <property type="component" value="Chromosome"/>
</dbReference>
<dbReference type="EMBL" id="CP098747">
    <property type="protein sequence ID" value="USG60642.1"/>
    <property type="molecule type" value="Genomic_DNA"/>
</dbReference>
<evidence type="ECO:0000256" key="6">
    <source>
        <dbReference type="ARBA" id="ARBA00023136"/>
    </source>
</evidence>
<dbReference type="RefSeq" id="WP_251933523.1">
    <property type="nucleotide sequence ID" value="NZ_CP098747.1"/>
</dbReference>
<feature type="transmembrane region" description="Helical" evidence="7">
    <location>
        <begin position="5"/>
        <end position="26"/>
    </location>
</feature>
<evidence type="ECO:0000256" key="1">
    <source>
        <dbReference type="ARBA" id="ARBA00004651"/>
    </source>
</evidence>
<feature type="transmembrane region" description="Helical" evidence="7">
    <location>
        <begin position="367"/>
        <end position="386"/>
    </location>
</feature>
<dbReference type="SUPFAM" id="SSF103473">
    <property type="entry name" value="MFS general substrate transporter"/>
    <property type="match status" value="1"/>
</dbReference>
<feature type="transmembrane region" description="Helical" evidence="7">
    <location>
        <begin position="66"/>
        <end position="83"/>
    </location>
</feature>
<dbReference type="InterPro" id="IPR001958">
    <property type="entry name" value="Tet-R_TetA/multi-R_MdtG-like"/>
</dbReference>
<feature type="transmembrane region" description="Helical" evidence="7">
    <location>
        <begin position="159"/>
        <end position="177"/>
    </location>
</feature>
<reference evidence="9" key="1">
    <citation type="submission" date="2022-06" db="EMBL/GenBank/DDBJ databases">
        <title>Sneathiella actinostolidae sp. nov., isolated from a sea anemonein the Western Pacific Ocean.</title>
        <authorList>
            <person name="Wei M.J."/>
        </authorList>
    </citation>
    <scope>NUCLEOTIDE SEQUENCE</scope>
    <source>
        <strain evidence="9">PHK-P5</strain>
    </source>
</reference>
<evidence type="ECO:0000256" key="4">
    <source>
        <dbReference type="ARBA" id="ARBA00022692"/>
    </source>
</evidence>
<dbReference type="InterPro" id="IPR036259">
    <property type="entry name" value="MFS_trans_sf"/>
</dbReference>
<organism evidence="9 10">
    <name type="scientific">Sneathiella marina</name>
    <dbReference type="NCBI Taxonomy" id="2950108"/>
    <lineage>
        <taxon>Bacteria</taxon>
        <taxon>Pseudomonadati</taxon>
        <taxon>Pseudomonadota</taxon>
        <taxon>Alphaproteobacteria</taxon>
        <taxon>Sneathiellales</taxon>
        <taxon>Sneathiellaceae</taxon>
        <taxon>Sneathiella</taxon>
    </lineage>
</organism>
<evidence type="ECO:0000256" key="3">
    <source>
        <dbReference type="ARBA" id="ARBA00022475"/>
    </source>
</evidence>
<keyword evidence="10" id="KW-1185">Reference proteome</keyword>
<dbReference type="PROSITE" id="PS50850">
    <property type="entry name" value="MFS"/>
    <property type="match status" value="1"/>
</dbReference>
<gene>
    <name evidence="9" type="ORF">NBZ79_15865</name>
</gene>
<keyword evidence="2" id="KW-0813">Transport</keyword>
<sequence>MLAVFLSIFLDLVGFGIVIPLLPFYAEHYGASPFMVTWLAAAFSLFQLIFSYIWGHLSDRWGRRPIFLACMLLSAIAYLWTGLAETFTALILARCISGIASGKISVAQAIIADITTPETRAKGMGMVGAAFGLGFVTGPALGGLLVGTDPANPDFQTPMYVAAGLSFLGLAMAIFTVKESVSAEDKAASRESSTLDWRQKIKLILSSPVVVWLIGIFFIVSFVFSQVEILFPLWTARTFDWTPRDLGYCFAYIGILIVIMQGGLIGPLTRHLGSRRLVVVGLSLLGGGLLLTFLSGTVWIFIIATTLITFGIGILTPTQSSLISLAAQKGQQGSTLGLANTASGFGRVAGPLWAGILFDYVHFDAPFLIGGAICFVFLALLLRAVYTKLDKKPKEATS</sequence>
<dbReference type="PRINTS" id="PR01035">
    <property type="entry name" value="TCRTETA"/>
</dbReference>
<evidence type="ECO:0000256" key="2">
    <source>
        <dbReference type="ARBA" id="ARBA00022448"/>
    </source>
</evidence>
<feature type="transmembrane region" description="Helical" evidence="7">
    <location>
        <begin position="89"/>
        <end position="112"/>
    </location>
</feature>
<keyword evidence="6 7" id="KW-0472">Membrane</keyword>
<protein>
    <submittedName>
        <fullName evidence="9">MFS transporter</fullName>
    </submittedName>
</protein>